<gene>
    <name evidence="1" type="ORF">ACI1P1_24975</name>
</gene>
<reference evidence="1" key="1">
    <citation type="submission" date="2024-12" db="EMBL/GenBank/DDBJ databases">
        <authorList>
            <person name="Wu N."/>
        </authorList>
    </citation>
    <scope>NUCLEOTIDE SEQUENCE</scope>
    <source>
        <strain evidence="1">P15</strain>
    </source>
</reference>
<keyword evidence="2" id="KW-1185">Reference proteome</keyword>
<dbReference type="EMBL" id="JBJURJ010000019">
    <property type="protein sequence ID" value="MFM9331556.1"/>
    <property type="molecule type" value="Genomic_DNA"/>
</dbReference>
<evidence type="ECO:0000313" key="2">
    <source>
        <dbReference type="Proteomes" id="UP001631969"/>
    </source>
</evidence>
<name>A0ACC7P5G4_9BACL</name>
<protein>
    <submittedName>
        <fullName evidence="1">Erythromycin esterase family protein</fullName>
    </submittedName>
</protein>
<comment type="caution">
    <text evidence="1">The sequence shown here is derived from an EMBL/GenBank/DDBJ whole genome shotgun (WGS) entry which is preliminary data.</text>
</comment>
<organism evidence="1 2">
    <name type="scientific">Paenibacillus mesotrionivorans</name>
    <dbReference type="NCBI Taxonomy" id="3160968"/>
    <lineage>
        <taxon>Bacteria</taxon>
        <taxon>Bacillati</taxon>
        <taxon>Bacillota</taxon>
        <taxon>Bacilli</taxon>
        <taxon>Bacillales</taxon>
        <taxon>Paenibacillaceae</taxon>
        <taxon>Paenibacillus</taxon>
    </lineage>
</organism>
<dbReference type="Proteomes" id="UP001631969">
    <property type="component" value="Unassembled WGS sequence"/>
</dbReference>
<evidence type="ECO:0000313" key="1">
    <source>
        <dbReference type="EMBL" id="MFM9331556.1"/>
    </source>
</evidence>
<proteinExistence type="predicted"/>
<sequence length="423" mass="48123">MENELIHEIKKLAKPYAEEGVREELVNRAGATKYILIGEASHGTMEFYRDRAELTKRLITGGGIRFVAVEGDWPACFALNRYVKGSPDAADNVYEALQGFSRWPTWMWANGEVAAFAEWLREYNKDKPREEKVGFYGIDVYSLWESMDEILNILRFRPGIDLEAAKRAFECFDPFNRDGQSYGISASLYGEGCEDEVVKLLAGLQDKWKEAQSVDERERALNGEMNALAVRNAEAYYRIMIRHDAESWNVRDRHMVSALEKLTAFYGETARAVVWEHNTHIGDARATDMAEDGMVNVGQLLREHHGLDAVYAIGYGTCRGTVTAARSWGEPPEMMTVPEAQLNSWEEILHRIGPEDKLFLFGQEEARLLEQTTLGHRAIGVVYHPERERGNYVPTIIPKRYNAFIYLDTTSALEPMEAHVLLS</sequence>
<accession>A0ACC7P5G4</accession>